<organism evidence="3 4">
    <name type="scientific">Prorocentrum cordatum</name>
    <dbReference type="NCBI Taxonomy" id="2364126"/>
    <lineage>
        <taxon>Eukaryota</taxon>
        <taxon>Sar</taxon>
        <taxon>Alveolata</taxon>
        <taxon>Dinophyceae</taxon>
        <taxon>Prorocentrales</taxon>
        <taxon>Prorocentraceae</taxon>
        <taxon>Prorocentrum</taxon>
    </lineage>
</organism>
<keyword evidence="4" id="KW-1185">Reference proteome</keyword>
<evidence type="ECO:0000313" key="3">
    <source>
        <dbReference type="EMBL" id="CAK0865520.1"/>
    </source>
</evidence>
<evidence type="ECO:0000313" key="4">
    <source>
        <dbReference type="Proteomes" id="UP001189429"/>
    </source>
</evidence>
<proteinExistence type="predicted"/>
<feature type="chain" id="PRO_5045705779" description="Subtilisin" evidence="2">
    <location>
        <begin position="17"/>
        <end position="492"/>
    </location>
</feature>
<gene>
    <name evidence="3" type="ORF">PCOR1329_LOCUS53008</name>
</gene>
<protein>
    <recommendedName>
        <fullName evidence="5">Subtilisin</fullName>
    </recommendedName>
</protein>
<comment type="caution">
    <text evidence="3">The sequence shown here is derived from an EMBL/GenBank/DDBJ whole genome shotgun (WGS) entry which is preliminary data.</text>
</comment>
<accession>A0ABN9V164</accession>
<evidence type="ECO:0000256" key="2">
    <source>
        <dbReference type="SAM" id="SignalP"/>
    </source>
</evidence>
<reference evidence="3" key="1">
    <citation type="submission" date="2023-10" db="EMBL/GenBank/DDBJ databases">
        <authorList>
            <person name="Chen Y."/>
            <person name="Shah S."/>
            <person name="Dougan E. K."/>
            <person name="Thang M."/>
            <person name="Chan C."/>
        </authorList>
    </citation>
    <scope>NUCLEOTIDE SEQUENCE [LARGE SCALE GENOMIC DNA]</scope>
</reference>
<evidence type="ECO:0008006" key="5">
    <source>
        <dbReference type="Google" id="ProtNLM"/>
    </source>
</evidence>
<name>A0ABN9V164_9DINO</name>
<dbReference type="EMBL" id="CAUYUJ010016459">
    <property type="protein sequence ID" value="CAK0865520.1"/>
    <property type="molecule type" value="Genomic_DNA"/>
</dbReference>
<feature type="signal peptide" evidence="2">
    <location>
        <begin position="1"/>
        <end position="16"/>
    </location>
</feature>
<feature type="region of interest" description="Disordered" evidence="1">
    <location>
        <begin position="396"/>
        <end position="453"/>
    </location>
</feature>
<keyword evidence="2" id="KW-0732">Signal</keyword>
<dbReference type="Proteomes" id="UP001189429">
    <property type="component" value="Unassembled WGS sequence"/>
</dbReference>
<evidence type="ECO:0000256" key="1">
    <source>
        <dbReference type="SAM" id="MobiDB-lite"/>
    </source>
</evidence>
<sequence>MAALILWPFLVALAHAGPAVYDVTASASESVNEGGSPGLKQAKLSDTRSIACYTDYSAGNGSARGKCSLLEIVGGSIEKLGDVVFEDATVVPQSISVAAFSENDVIVCFTGVTQHVICNLVSIADTDLALENSVEIDNESIGSTYVAVAKMASTSGVVCYSCAGCAIAAEGKCSKLSLISGSDLDAGNPVSFTDGQSASHIAIEPLEAEEMVVLCYNEGGSARCLLLDDTGAPVPGTASTFFESDEADFGSITTNTIGDYGMVCFTDSEDNGNFAACKTYQVVSEMLVLNANYTIVSDSDASSLQVATLSDENGIVCYVDLNAELADVNGQAGPATCKVLSVDGGELSCGPANVVNDQTEYFSLVGLSAQATSMCYSDDGAGGAACVALNMAETTTTQTSTDTHTSTRTMTWSDTSGTSQTLSSSGTTATTGTSTTSPHTTTVTETTTSPHTTTITSVTETTVSTTIELSLSVSSACLSAAAMLFVVLGAVA</sequence>